<evidence type="ECO:0000256" key="6">
    <source>
        <dbReference type="ARBA" id="ARBA00022840"/>
    </source>
</evidence>
<dbReference type="Gene3D" id="3.10.110.10">
    <property type="entry name" value="Ubiquitin Conjugating Enzyme"/>
    <property type="match status" value="1"/>
</dbReference>
<dbReference type="FunFam" id="3.10.110.10:FF:000003">
    <property type="entry name" value="Ubiquitin-conjugating enzyme E2 E3"/>
    <property type="match status" value="1"/>
</dbReference>
<dbReference type="PANTHER" id="PTHR12241:SF145">
    <property type="entry name" value="TUBULIN POLYGLUTAMYLASE TTLL5"/>
    <property type="match status" value="1"/>
</dbReference>
<evidence type="ECO:0000256" key="5">
    <source>
        <dbReference type="ARBA" id="ARBA00022786"/>
    </source>
</evidence>
<keyword evidence="5" id="KW-0833">Ubl conjugation pathway</keyword>
<evidence type="ECO:0000256" key="4">
    <source>
        <dbReference type="ARBA" id="ARBA00022741"/>
    </source>
</evidence>
<dbReference type="SMART" id="SM00212">
    <property type="entry name" value="UBCc"/>
    <property type="match status" value="1"/>
</dbReference>
<feature type="active site" description="Glycyl thioester intermediate" evidence="9">
    <location>
        <position position="519"/>
    </location>
</feature>
<dbReference type="EC" id="2.3.2.23" evidence="1"/>
<name>A0AAW1Q930_9CHLO</name>
<evidence type="ECO:0000256" key="8">
    <source>
        <dbReference type="ARBA" id="ARBA00049274"/>
    </source>
</evidence>
<dbReference type="InterPro" id="IPR000608">
    <property type="entry name" value="UBC"/>
</dbReference>
<comment type="caution">
    <text evidence="11">The sequence shown here is derived from an EMBL/GenBank/DDBJ whole genome shotgun (WGS) entry which is preliminary data.</text>
</comment>
<dbReference type="GO" id="GO:0070740">
    <property type="term" value="F:tubulin-glutamic acid ligase activity"/>
    <property type="evidence" value="ECO:0007669"/>
    <property type="project" value="TreeGrafter"/>
</dbReference>
<dbReference type="PROSITE" id="PS51221">
    <property type="entry name" value="TTL"/>
    <property type="match status" value="1"/>
</dbReference>
<dbReference type="Proteomes" id="UP001438707">
    <property type="component" value="Unassembled WGS sequence"/>
</dbReference>
<evidence type="ECO:0000313" key="12">
    <source>
        <dbReference type="Proteomes" id="UP001438707"/>
    </source>
</evidence>
<organism evidence="11 12">
    <name type="scientific">Apatococcus lobatus</name>
    <dbReference type="NCBI Taxonomy" id="904363"/>
    <lineage>
        <taxon>Eukaryota</taxon>
        <taxon>Viridiplantae</taxon>
        <taxon>Chlorophyta</taxon>
        <taxon>core chlorophytes</taxon>
        <taxon>Trebouxiophyceae</taxon>
        <taxon>Chlorellales</taxon>
        <taxon>Chlorellaceae</taxon>
        <taxon>Apatococcus</taxon>
    </lineage>
</organism>
<keyword evidence="2" id="KW-0436">Ligase</keyword>
<dbReference type="SUPFAM" id="SSF56059">
    <property type="entry name" value="Glutathione synthetase ATP-binding domain-like"/>
    <property type="match status" value="1"/>
</dbReference>
<dbReference type="InterPro" id="IPR016135">
    <property type="entry name" value="UBQ-conjugating_enzyme/RWD"/>
</dbReference>
<dbReference type="EMBL" id="JALJOS010000054">
    <property type="protein sequence ID" value="KAK9818820.1"/>
    <property type="molecule type" value="Genomic_DNA"/>
</dbReference>
<evidence type="ECO:0000256" key="2">
    <source>
        <dbReference type="ARBA" id="ARBA00022598"/>
    </source>
</evidence>
<dbReference type="Pfam" id="PF03133">
    <property type="entry name" value="TTL"/>
    <property type="match status" value="1"/>
</dbReference>
<dbReference type="PANTHER" id="PTHR12241">
    <property type="entry name" value="TUBULIN POLYGLUTAMYLASE"/>
    <property type="match status" value="1"/>
</dbReference>
<accession>A0AAW1Q930</accession>
<dbReference type="AlphaFoldDB" id="A0AAW1Q930"/>
<evidence type="ECO:0000256" key="3">
    <source>
        <dbReference type="ARBA" id="ARBA00022679"/>
    </source>
</evidence>
<keyword evidence="6" id="KW-0067">ATP-binding</keyword>
<keyword evidence="3" id="KW-0808">Transferase</keyword>
<proteinExistence type="predicted"/>
<dbReference type="CDD" id="cd23793">
    <property type="entry name" value="UBCc_UBE2E"/>
    <property type="match status" value="1"/>
</dbReference>
<keyword evidence="4" id="KW-0547">Nucleotide-binding</keyword>
<dbReference type="GO" id="GO:0036064">
    <property type="term" value="C:ciliary basal body"/>
    <property type="evidence" value="ECO:0007669"/>
    <property type="project" value="TreeGrafter"/>
</dbReference>
<dbReference type="Gene3D" id="3.30.470.20">
    <property type="entry name" value="ATP-grasp fold, B domain"/>
    <property type="match status" value="1"/>
</dbReference>
<evidence type="ECO:0000259" key="10">
    <source>
        <dbReference type="PROSITE" id="PS50127"/>
    </source>
</evidence>
<protein>
    <recommendedName>
        <fullName evidence="1">E2 ubiquitin-conjugating enzyme</fullName>
        <ecNumber evidence="1">2.3.2.23</ecNumber>
    </recommendedName>
    <alternativeName>
        <fullName evidence="7">Tubulin--tyrosine ligase-like protein 5</fullName>
    </alternativeName>
</protein>
<reference evidence="11 12" key="1">
    <citation type="journal article" date="2024" name="Nat. Commun.">
        <title>Phylogenomics reveals the evolutionary origins of lichenization in chlorophyte algae.</title>
        <authorList>
            <person name="Puginier C."/>
            <person name="Libourel C."/>
            <person name="Otte J."/>
            <person name="Skaloud P."/>
            <person name="Haon M."/>
            <person name="Grisel S."/>
            <person name="Petersen M."/>
            <person name="Berrin J.G."/>
            <person name="Delaux P.M."/>
            <person name="Dal Grande F."/>
            <person name="Keller J."/>
        </authorList>
    </citation>
    <scope>NUCLEOTIDE SEQUENCE [LARGE SCALE GENOMIC DNA]</scope>
    <source>
        <strain evidence="11 12">SAG 2145</strain>
    </source>
</reference>
<dbReference type="InterPro" id="IPR004344">
    <property type="entry name" value="TTL/TTLL_fam"/>
</dbReference>
<keyword evidence="12" id="KW-1185">Reference proteome</keyword>
<feature type="domain" description="UBC core" evidence="10">
    <location>
        <begin position="435"/>
        <end position="581"/>
    </location>
</feature>
<evidence type="ECO:0000256" key="1">
    <source>
        <dbReference type="ARBA" id="ARBA00012486"/>
    </source>
</evidence>
<comment type="catalytic activity">
    <reaction evidence="8">
        <text>L-glutamyl-[protein] + L-glutamate + ATP = gamma-L-glutamyl-L-glutamyl-[protein] + ADP + phosphate + H(+)</text>
        <dbReference type="Rhea" id="RHEA:60144"/>
        <dbReference type="Rhea" id="RHEA-COMP:10208"/>
        <dbReference type="Rhea" id="RHEA-COMP:15517"/>
        <dbReference type="ChEBI" id="CHEBI:15378"/>
        <dbReference type="ChEBI" id="CHEBI:29973"/>
        <dbReference type="ChEBI" id="CHEBI:29985"/>
        <dbReference type="ChEBI" id="CHEBI:30616"/>
        <dbReference type="ChEBI" id="CHEBI:43474"/>
        <dbReference type="ChEBI" id="CHEBI:143622"/>
        <dbReference type="ChEBI" id="CHEBI:456216"/>
    </reaction>
    <physiologicalReaction direction="left-to-right" evidence="8">
        <dbReference type="Rhea" id="RHEA:60145"/>
    </physiologicalReaction>
</comment>
<dbReference type="GO" id="GO:0000226">
    <property type="term" value="P:microtubule cytoskeleton organization"/>
    <property type="evidence" value="ECO:0007669"/>
    <property type="project" value="TreeGrafter"/>
</dbReference>
<dbReference type="GO" id="GO:0015631">
    <property type="term" value="F:tubulin binding"/>
    <property type="evidence" value="ECO:0007669"/>
    <property type="project" value="TreeGrafter"/>
</dbReference>
<evidence type="ECO:0000256" key="9">
    <source>
        <dbReference type="PROSITE-ProRule" id="PRU10133"/>
    </source>
</evidence>
<dbReference type="GO" id="GO:0061631">
    <property type="term" value="F:ubiquitin conjugating enzyme activity"/>
    <property type="evidence" value="ECO:0007669"/>
    <property type="project" value="UniProtKB-EC"/>
</dbReference>
<dbReference type="Pfam" id="PF00179">
    <property type="entry name" value="UQ_con"/>
    <property type="match status" value="1"/>
</dbReference>
<sequence>MSLHSSSSFGNLSFRCIVGAVPVCLVALFGNSQATLAASLLTAVPVRFWIDQYAFGEGETFLIKSAIQASSWARISGEAKTKFLSVKGHQALSEWDIYWTAHQGCERALLNIRPGQKVSCVPGMEAVTDKRRLATTLRAAYGEGAFSIIPRTYLLPEEYWRWRLVLQAQTPKEQQPFWVLKASTHRGTGVQVLPEDEAIAAARAIEARGPHAERTLVQAYIPNQLLVNRQPFYMRLWVVVTSVSPLRVYLFNGGFLVFGAKRPKPSPSSTNQTAESWIVNWFLEDRQAARPWSLAMLQRHLSLQTGSSAAFERMWSAIQTSLGLVFGAAMSPLKDAQQAFGYLSGAAFEVVGADFLIDGSTYRPWLVEVNALPSMAAKVSKCEEGDVKCQAEKSRTDVFDTQKRLFIDSLLRLVGSKAIGVLSDPPAMKGTYLSASSKRIQKELAEISLDPPCNCSAGPKGDNLHDWVSTLLGPTGSPYGGGVFFLDIHFPPDYPFKPPKVTFRTRIYHCNINSNGQICLDILKEQWSPALTISKVLLSICSLLTDPNPQDPLVGSIAQQLLTDREAHDKTAAEWTKRYAQG</sequence>
<dbReference type="PROSITE" id="PS00183">
    <property type="entry name" value="UBC_1"/>
    <property type="match status" value="1"/>
</dbReference>
<evidence type="ECO:0000256" key="7">
    <source>
        <dbReference type="ARBA" id="ARBA00041448"/>
    </source>
</evidence>
<gene>
    <name evidence="11" type="ORF">WJX74_005844</name>
</gene>
<evidence type="ECO:0000313" key="11">
    <source>
        <dbReference type="EMBL" id="KAK9818820.1"/>
    </source>
</evidence>
<dbReference type="SUPFAM" id="SSF54495">
    <property type="entry name" value="UBC-like"/>
    <property type="match status" value="1"/>
</dbReference>
<dbReference type="InterPro" id="IPR023313">
    <property type="entry name" value="UBQ-conjugating_AS"/>
</dbReference>
<dbReference type="GO" id="GO:0005524">
    <property type="term" value="F:ATP binding"/>
    <property type="evidence" value="ECO:0007669"/>
    <property type="project" value="UniProtKB-KW"/>
</dbReference>
<dbReference type="PROSITE" id="PS50127">
    <property type="entry name" value="UBC_2"/>
    <property type="match status" value="1"/>
</dbReference>